<feature type="transmembrane region" description="Helical" evidence="1">
    <location>
        <begin position="12"/>
        <end position="36"/>
    </location>
</feature>
<protein>
    <submittedName>
        <fullName evidence="3">Uncharacterized protein</fullName>
    </submittedName>
</protein>
<evidence type="ECO:0000313" key="3">
    <source>
        <dbReference type="WBParaSite" id="L893_g29093.t1"/>
    </source>
</evidence>
<evidence type="ECO:0000313" key="2">
    <source>
        <dbReference type="Proteomes" id="UP000095287"/>
    </source>
</evidence>
<organism evidence="2 3">
    <name type="scientific">Steinernema glaseri</name>
    <dbReference type="NCBI Taxonomy" id="37863"/>
    <lineage>
        <taxon>Eukaryota</taxon>
        <taxon>Metazoa</taxon>
        <taxon>Ecdysozoa</taxon>
        <taxon>Nematoda</taxon>
        <taxon>Chromadorea</taxon>
        <taxon>Rhabditida</taxon>
        <taxon>Tylenchina</taxon>
        <taxon>Panagrolaimomorpha</taxon>
        <taxon>Strongyloidoidea</taxon>
        <taxon>Steinernematidae</taxon>
        <taxon>Steinernema</taxon>
    </lineage>
</organism>
<dbReference type="AlphaFoldDB" id="A0A1I7ZRH9"/>
<keyword evidence="2" id="KW-1185">Reference proteome</keyword>
<dbReference type="Proteomes" id="UP000095287">
    <property type="component" value="Unplaced"/>
</dbReference>
<reference evidence="3" key="1">
    <citation type="submission" date="2016-11" db="UniProtKB">
        <authorList>
            <consortium name="WormBaseParasite"/>
        </authorList>
    </citation>
    <scope>IDENTIFICATION</scope>
</reference>
<keyword evidence="1" id="KW-0472">Membrane</keyword>
<evidence type="ECO:0000256" key="1">
    <source>
        <dbReference type="SAM" id="Phobius"/>
    </source>
</evidence>
<proteinExistence type="predicted"/>
<accession>A0A1I7ZRH9</accession>
<keyword evidence="1" id="KW-0812">Transmembrane</keyword>
<dbReference type="WBParaSite" id="L893_g29093.t1">
    <property type="protein sequence ID" value="L893_g29093.t1"/>
    <property type="gene ID" value="L893_g29093"/>
</dbReference>
<keyword evidence="1" id="KW-1133">Transmembrane helix</keyword>
<name>A0A1I7ZRH9_9BILA</name>
<sequence>MQIGPLDIADNVLLAAIICFYFLAVLITSLICCSIFPERFFPTGEDEIGIVGGTPEAARMLDLSCLYGCCPCGDFSLRYYLRKIVPESLRSFRRLLHCECLRPAIQGSTPYKVDLICCTV</sequence>